<accession>A0A8J6PE93</accession>
<proteinExistence type="predicted"/>
<gene>
    <name evidence="3" type="ORF">H9Y05_07250</name>
</gene>
<dbReference type="InterPro" id="IPR012912">
    <property type="entry name" value="Plasmid_pRiA4b_Orf3-like"/>
</dbReference>
<evidence type="ECO:0000313" key="4">
    <source>
        <dbReference type="Proteomes" id="UP000652681"/>
    </source>
</evidence>
<feature type="compositionally biased region" description="Basic and acidic residues" evidence="1">
    <location>
        <begin position="133"/>
        <end position="142"/>
    </location>
</feature>
<feature type="compositionally biased region" description="Acidic residues" evidence="1">
    <location>
        <begin position="151"/>
        <end position="187"/>
    </location>
</feature>
<keyword evidence="4" id="KW-1185">Reference proteome</keyword>
<feature type="region of interest" description="Disordered" evidence="1">
    <location>
        <begin position="133"/>
        <end position="187"/>
    </location>
</feature>
<dbReference type="EMBL" id="JACVEL010000004">
    <property type="protein sequence ID" value="MBC9812275.1"/>
    <property type="molecule type" value="Genomic_DNA"/>
</dbReference>
<organism evidence="3 4">
    <name type="scientific">Taishania pollutisoli</name>
    <dbReference type="NCBI Taxonomy" id="2766479"/>
    <lineage>
        <taxon>Bacteria</taxon>
        <taxon>Pseudomonadati</taxon>
        <taxon>Bacteroidota</taxon>
        <taxon>Flavobacteriia</taxon>
        <taxon>Flavobacteriales</taxon>
        <taxon>Crocinitomicaceae</taxon>
        <taxon>Taishania</taxon>
    </lineage>
</organism>
<dbReference type="RefSeq" id="WP_216713914.1">
    <property type="nucleotide sequence ID" value="NZ_JACVEL010000004.1"/>
</dbReference>
<sequence>MAGLKFRVLLDSKENTEIFRDIIIPDSASFEDLYKISIQAFGFKGDQMASFYMSNDEWDKGQEITLEDMSFGDEENATPVMAKTFVREYIEAPDQKIILVYDFIKMWIFLLELVGYEKETPAHPLVALAVGDAPREDSRSGDDNDSMFAGEFDEFGEDEEDDEFGFNDFDDDYNDEDYSSFNEYDDY</sequence>
<name>A0A8J6PE93_9FLAO</name>
<feature type="domain" description="Plasmid pRiA4b Orf3-like" evidence="2">
    <location>
        <begin position="4"/>
        <end position="139"/>
    </location>
</feature>
<evidence type="ECO:0000259" key="2">
    <source>
        <dbReference type="Pfam" id="PF07929"/>
    </source>
</evidence>
<evidence type="ECO:0000256" key="1">
    <source>
        <dbReference type="SAM" id="MobiDB-lite"/>
    </source>
</evidence>
<dbReference type="InterPro" id="IPR024047">
    <property type="entry name" value="MM3350-like_sf"/>
</dbReference>
<dbReference type="SUPFAM" id="SSF159941">
    <property type="entry name" value="MM3350-like"/>
    <property type="match status" value="1"/>
</dbReference>
<comment type="caution">
    <text evidence="3">The sequence shown here is derived from an EMBL/GenBank/DDBJ whole genome shotgun (WGS) entry which is preliminary data.</text>
</comment>
<dbReference type="Gene3D" id="3.10.290.30">
    <property type="entry name" value="MM3350-like"/>
    <property type="match status" value="1"/>
</dbReference>
<reference evidence="3" key="1">
    <citation type="submission" date="2020-09" db="EMBL/GenBank/DDBJ databases">
        <title>Taishania pollutisoli gen. nov., sp. nov., Isolated from Tetrabromobisphenol A-Contaminated Soil.</title>
        <authorList>
            <person name="Chen Q."/>
        </authorList>
    </citation>
    <scope>NUCLEOTIDE SEQUENCE</scope>
    <source>
        <strain evidence="3">CZZ-1</strain>
    </source>
</reference>
<dbReference type="AlphaFoldDB" id="A0A8J6PE93"/>
<evidence type="ECO:0000313" key="3">
    <source>
        <dbReference type="EMBL" id="MBC9812275.1"/>
    </source>
</evidence>
<protein>
    <recommendedName>
        <fullName evidence="2">Plasmid pRiA4b Orf3-like domain-containing protein</fullName>
    </recommendedName>
</protein>
<dbReference type="Pfam" id="PF07929">
    <property type="entry name" value="PRiA4_ORF3"/>
    <property type="match status" value="1"/>
</dbReference>
<dbReference type="Proteomes" id="UP000652681">
    <property type="component" value="Unassembled WGS sequence"/>
</dbReference>